<feature type="compositionally biased region" description="Low complexity" evidence="7">
    <location>
        <begin position="1147"/>
        <end position="1186"/>
    </location>
</feature>
<dbReference type="InterPro" id="IPR015943">
    <property type="entry name" value="WD40/YVTN_repeat-like_dom_sf"/>
</dbReference>
<keyword evidence="4" id="KW-1133">Transmembrane helix</keyword>
<dbReference type="Pfam" id="PF01822">
    <property type="entry name" value="WSC"/>
    <property type="match status" value="4"/>
</dbReference>
<feature type="domain" description="WSC" evidence="9">
    <location>
        <begin position="1039"/>
        <end position="1130"/>
    </location>
</feature>
<dbReference type="Gene3D" id="2.130.10.10">
    <property type="entry name" value="YVTN repeat-like/Quinoprotein amine dehydrogenase"/>
    <property type="match status" value="1"/>
</dbReference>
<dbReference type="PANTHER" id="PTHR24269:SF16">
    <property type="entry name" value="PROTEIN SLG1"/>
    <property type="match status" value="1"/>
</dbReference>
<protein>
    <submittedName>
        <fullName evidence="10">WSC domain-containing protein</fullName>
    </submittedName>
</protein>
<dbReference type="PROSITE" id="PS51212">
    <property type="entry name" value="WSC"/>
    <property type="match status" value="4"/>
</dbReference>
<dbReference type="InterPro" id="IPR013783">
    <property type="entry name" value="Ig-like_fold"/>
</dbReference>
<dbReference type="SMART" id="SM00321">
    <property type="entry name" value="WSC"/>
    <property type="match status" value="4"/>
</dbReference>
<dbReference type="PANTHER" id="PTHR24269">
    <property type="entry name" value="KREMEN PROTEIN"/>
    <property type="match status" value="1"/>
</dbReference>
<keyword evidence="11" id="KW-1185">Reference proteome</keyword>
<comment type="subcellular location">
    <subcellularLocation>
        <location evidence="1">Membrane</location>
        <topology evidence="1">Single-pass membrane protein</topology>
    </subcellularLocation>
</comment>
<evidence type="ECO:0000313" key="10">
    <source>
        <dbReference type="EMBL" id="KAH6691360.1"/>
    </source>
</evidence>
<keyword evidence="5" id="KW-0472">Membrane</keyword>
<feature type="region of interest" description="Disordered" evidence="7">
    <location>
        <begin position="1125"/>
        <end position="1187"/>
    </location>
</feature>
<feature type="compositionally biased region" description="Low complexity" evidence="7">
    <location>
        <begin position="1335"/>
        <end position="1366"/>
    </location>
</feature>
<dbReference type="SUPFAM" id="SSF50998">
    <property type="entry name" value="Quinoprotein alcohol dehydrogenase-like"/>
    <property type="match status" value="1"/>
</dbReference>
<proteinExistence type="predicted"/>
<gene>
    <name evidence="10" type="ORF">F5X68DRAFT_65116</name>
</gene>
<evidence type="ECO:0000256" key="4">
    <source>
        <dbReference type="ARBA" id="ARBA00022989"/>
    </source>
</evidence>
<dbReference type="OrthoDB" id="5985073at2759"/>
<evidence type="ECO:0000256" key="5">
    <source>
        <dbReference type="ARBA" id="ARBA00023136"/>
    </source>
</evidence>
<feature type="signal peptide" evidence="8">
    <location>
        <begin position="1"/>
        <end position="17"/>
    </location>
</feature>
<evidence type="ECO:0000256" key="8">
    <source>
        <dbReference type="SAM" id="SignalP"/>
    </source>
</evidence>
<dbReference type="EMBL" id="JAGSXJ010000005">
    <property type="protein sequence ID" value="KAH6691360.1"/>
    <property type="molecule type" value="Genomic_DNA"/>
</dbReference>
<accession>A0A9P8VHQ4</accession>
<feature type="chain" id="PRO_5040251509" evidence="8">
    <location>
        <begin position="18"/>
        <end position="1486"/>
    </location>
</feature>
<keyword evidence="3 8" id="KW-0732">Signal</keyword>
<evidence type="ECO:0000313" key="11">
    <source>
        <dbReference type="Proteomes" id="UP000770015"/>
    </source>
</evidence>
<dbReference type="GO" id="GO:0005886">
    <property type="term" value="C:plasma membrane"/>
    <property type="evidence" value="ECO:0007669"/>
    <property type="project" value="TreeGrafter"/>
</dbReference>
<evidence type="ECO:0000256" key="3">
    <source>
        <dbReference type="ARBA" id="ARBA00022729"/>
    </source>
</evidence>
<sequence length="1486" mass="157629">MVRIAWLLSAAAGLVNGLADTDTITWGGDNSRAGYQENHNLDPSVVRSSQFGQLWRTLLPGSFAEAPERVFSQPLVYTPDDRQFIYTATTQNNVYKLDALTGEIVESRNLHIPFLTEDLDGCTDINPTVGVTGTGVIDPETGTYYLLAKTYEDQTKPGVAQGRPAGRYYLHAIDVNDLSERPNFPVNLEGSVARNSAEQVFNGGIHLQRPGLLQQGNRIYAGFGSHCVKFNFTGAVFGWDKTTGEQIEHFATQGEGVTDEGAGIWMGGGGLAADDAGSIFFSTGNGYASQLAEIPVNGREPPTALEQAVVHMSQQDDGTLEVVDFFMPWDKQRLDAGDIDLGSSPLQILPSDPFSCGDVRRIGMVTGKDAVTYWLNLDDLGGYRQGTGVSLDKVIQSYKGENSVYAGAGVYPLEGGYVYVNPVSFPTVAFQFACTNGVPSFSMVGQTLENNGGSVGVSHGTVTSLNGEPGTGLLWTTDINHPPGQLRIYDPVPRDGVLEMLRMWEIPGINKFGRAVFGDGILYMGSNNGFIHAYGAPVKAPIDCTSPHAFGSVEILTTGEAETLTCTAVIGVQITAINLRNEEDFSVAELPTLPLNLAAGQTFTISASFSPSQIGFITNDIAIDSTNSQEGFRTTTSIRLTGDGFSQSPSLAISPRSISFDNVITGSSNVARQTVLIRNRGNSPLTVSEIQYSTQVNGTYESFDPSQGDLTVGPFTIGSLPSTIDANSDASATIAFDPANSGTFGGHIRIISDGGNGDFTLSGRSGPAPSTLIEFQAVDESQWVTYETGKNFTFGNVTENTTKSLRMRITNTAPPGSVRLSLTVSKPPFGTGLIRAVNQVDLGEGTHLGPGESATAVIYCSVPRRQWNMNPYDATAFWFMNTNDPTFLYHNIQFACNAVSPQAPPLLDNGIGQYQYVGCFKESNTARELPRQLHSIPDNTNAKCIEACVEEDLIFCGTQYLSECWAGNNLPTQRVDDNNCNYHCSGDLNQVCGGNGVRDLQGNIFISLFADTLRFDGDETNLPPLPEPVDPVVNPGVNGYVSVGCYMETPGRTLPALRPTEEQTVAACIDACSTAGYSFAGLEYGGECWCGNAIAEAALPAGADECAMPCNDNRSELCGGPNRLNIYRKDPDSQPEPSVTSSIIGNSTAIPSSPVSAPSSALASPTTSEPASPTTSEPATSSAVETGPAKTEFVGEWHFQGCYTEGDGVRALTEGFLADDDMTLETCAQYCKGSLYFGTQYSRECFCGTTLGRGSGLAANQGDCNMVCAGDASQYCGAGNRLELYIDTDLESTASSSSVATSSSAIPDVSSVIPSAPDATSAISSVPEVTSTEQSAPIITSSSVPSTTSIPPIASSTSTPAAPATPSVYPGNEDYVYAGCYLEPEPGRLLQRQPLNDGDNMDIDLCIATCEGSNYAGVEYGRECWCGERLNIEGDKPAEGVARPGEVLEDAECGFTCPGDGSQFCGAGVKMSVYVLRSLASESSGL</sequence>
<dbReference type="NCBIfam" id="NF012200">
    <property type="entry name" value="choice_anch_D"/>
    <property type="match status" value="1"/>
</dbReference>
<evidence type="ECO:0000256" key="6">
    <source>
        <dbReference type="ARBA" id="ARBA00023180"/>
    </source>
</evidence>
<dbReference type="InterPro" id="IPR011047">
    <property type="entry name" value="Quinoprotein_ADH-like_sf"/>
</dbReference>
<dbReference type="InterPro" id="IPR051836">
    <property type="entry name" value="Kremen_rcpt"/>
</dbReference>
<keyword evidence="2" id="KW-0812">Transmembrane</keyword>
<evidence type="ECO:0000256" key="7">
    <source>
        <dbReference type="SAM" id="MobiDB-lite"/>
    </source>
</evidence>
<feature type="domain" description="WSC" evidence="9">
    <location>
        <begin position="1374"/>
        <end position="1477"/>
    </location>
</feature>
<evidence type="ECO:0000256" key="1">
    <source>
        <dbReference type="ARBA" id="ARBA00004167"/>
    </source>
</evidence>
<dbReference type="Gene3D" id="2.60.40.10">
    <property type="entry name" value="Immunoglobulins"/>
    <property type="match status" value="2"/>
</dbReference>
<organism evidence="10 11">
    <name type="scientific">Plectosphaerella plurivora</name>
    <dbReference type="NCBI Taxonomy" id="936078"/>
    <lineage>
        <taxon>Eukaryota</taxon>
        <taxon>Fungi</taxon>
        <taxon>Dikarya</taxon>
        <taxon>Ascomycota</taxon>
        <taxon>Pezizomycotina</taxon>
        <taxon>Sordariomycetes</taxon>
        <taxon>Hypocreomycetidae</taxon>
        <taxon>Glomerellales</taxon>
        <taxon>Plectosphaerellaceae</taxon>
        <taxon>Plectosphaerella</taxon>
    </lineage>
</organism>
<dbReference type="InterPro" id="IPR002889">
    <property type="entry name" value="WSC_carb-bd"/>
</dbReference>
<reference evidence="10" key="1">
    <citation type="journal article" date="2021" name="Nat. Commun.">
        <title>Genetic determinants of endophytism in the Arabidopsis root mycobiome.</title>
        <authorList>
            <person name="Mesny F."/>
            <person name="Miyauchi S."/>
            <person name="Thiergart T."/>
            <person name="Pickel B."/>
            <person name="Atanasova L."/>
            <person name="Karlsson M."/>
            <person name="Huettel B."/>
            <person name="Barry K.W."/>
            <person name="Haridas S."/>
            <person name="Chen C."/>
            <person name="Bauer D."/>
            <person name="Andreopoulos W."/>
            <person name="Pangilinan J."/>
            <person name="LaButti K."/>
            <person name="Riley R."/>
            <person name="Lipzen A."/>
            <person name="Clum A."/>
            <person name="Drula E."/>
            <person name="Henrissat B."/>
            <person name="Kohler A."/>
            <person name="Grigoriev I.V."/>
            <person name="Martin F.M."/>
            <person name="Hacquard S."/>
        </authorList>
    </citation>
    <scope>NUCLEOTIDE SEQUENCE</scope>
    <source>
        <strain evidence="10">MPI-SDFR-AT-0117</strain>
    </source>
</reference>
<evidence type="ECO:0000256" key="2">
    <source>
        <dbReference type="ARBA" id="ARBA00022692"/>
    </source>
</evidence>
<feature type="compositionally biased region" description="Polar residues" evidence="7">
    <location>
        <begin position="1135"/>
        <end position="1146"/>
    </location>
</feature>
<keyword evidence="6" id="KW-0325">Glycoprotein</keyword>
<comment type="caution">
    <text evidence="10">The sequence shown here is derived from an EMBL/GenBank/DDBJ whole genome shotgun (WGS) entry which is preliminary data.</text>
</comment>
<feature type="domain" description="WSC" evidence="9">
    <location>
        <begin position="913"/>
        <end position="1006"/>
    </location>
</feature>
<feature type="region of interest" description="Disordered" evidence="7">
    <location>
        <begin position="1333"/>
        <end position="1366"/>
    </location>
</feature>
<feature type="domain" description="WSC" evidence="9">
    <location>
        <begin position="1196"/>
        <end position="1288"/>
    </location>
</feature>
<dbReference type="Proteomes" id="UP000770015">
    <property type="component" value="Unassembled WGS sequence"/>
</dbReference>
<name>A0A9P8VHQ4_9PEZI</name>
<evidence type="ECO:0000259" key="9">
    <source>
        <dbReference type="PROSITE" id="PS51212"/>
    </source>
</evidence>